<gene>
    <name evidence="2" type="primary">LOC112454656</name>
</gene>
<name>A0A6J1PSG2_9HYME</name>
<dbReference type="Proteomes" id="UP000504618">
    <property type="component" value="Unplaced"/>
</dbReference>
<evidence type="ECO:0000313" key="1">
    <source>
        <dbReference type="Proteomes" id="UP000504618"/>
    </source>
</evidence>
<dbReference type="AlphaFoldDB" id="A0A6J1PSG2"/>
<evidence type="ECO:0000313" key="2">
    <source>
        <dbReference type="RefSeq" id="XP_024871925.1"/>
    </source>
</evidence>
<reference evidence="2" key="1">
    <citation type="submission" date="2025-08" db="UniProtKB">
        <authorList>
            <consortium name="RefSeq"/>
        </authorList>
    </citation>
    <scope>IDENTIFICATION</scope>
    <source>
        <tissue evidence="2">Whole body</tissue>
    </source>
</reference>
<dbReference type="OrthoDB" id="6741510at2759"/>
<proteinExistence type="predicted"/>
<accession>A0A6J1PSG2</accession>
<keyword evidence="1" id="KW-1185">Reference proteome</keyword>
<sequence>MNVHQFDYLCDLLKPYLTKRSVRTPLPIQLRVAMTLEILARGISVRTFSWSYRIGRSTPHKMFNETCKTLWVALQPIYLQAPTRKTMMQISEDFFNRWQFPNCVGAIDARRKNFHRCS</sequence>
<organism evidence="1 2">
    <name type="scientific">Temnothorax curvispinosus</name>
    <dbReference type="NCBI Taxonomy" id="300111"/>
    <lineage>
        <taxon>Eukaryota</taxon>
        <taxon>Metazoa</taxon>
        <taxon>Ecdysozoa</taxon>
        <taxon>Arthropoda</taxon>
        <taxon>Hexapoda</taxon>
        <taxon>Insecta</taxon>
        <taxon>Pterygota</taxon>
        <taxon>Neoptera</taxon>
        <taxon>Endopterygota</taxon>
        <taxon>Hymenoptera</taxon>
        <taxon>Apocrita</taxon>
        <taxon>Aculeata</taxon>
        <taxon>Formicoidea</taxon>
        <taxon>Formicidae</taxon>
        <taxon>Myrmicinae</taxon>
        <taxon>Temnothorax</taxon>
    </lineage>
</organism>
<protein>
    <submittedName>
        <fullName evidence="2">Uncharacterized protein LOC112454656</fullName>
    </submittedName>
</protein>
<dbReference type="RefSeq" id="XP_024871925.1">
    <property type="nucleotide sequence ID" value="XM_025016157.1"/>
</dbReference>
<dbReference type="GeneID" id="112454656"/>